<dbReference type="Gene3D" id="2.60.120.620">
    <property type="entry name" value="q2cbj1_9rhob like domain"/>
    <property type="match status" value="1"/>
</dbReference>
<proteinExistence type="predicted"/>
<dbReference type="EMBL" id="CP006911">
    <property type="protein sequence ID" value="ALE01918.1"/>
    <property type="molecule type" value="Genomic_DNA"/>
</dbReference>
<dbReference type="AlphaFoldDB" id="A0A0M4LFI8"/>
<dbReference type="PANTHER" id="PTHR20883:SF15">
    <property type="entry name" value="PHYTANOYL-COA DIOXYGENASE DOMAIN-CONTAINING PROTEIN 1"/>
    <property type="match status" value="1"/>
</dbReference>
<dbReference type="SUPFAM" id="SSF51197">
    <property type="entry name" value="Clavaminate synthase-like"/>
    <property type="match status" value="1"/>
</dbReference>
<dbReference type="KEGG" id="tsn:W908_04680"/>
<evidence type="ECO:0000313" key="4">
    <source>
        <dbReference type="Proteomes" id="UP000068905"/>
    </source>
</evidence>
<gene>
    <name evidence="3" type="ORF">W908_04680</name>
</gene>
<dbReference type="GO" id="GO:0005506">
    <property type="term" value="F:iron ion binding"/>
    <property type="evidence" value="ECO:0007669"/>
    <property type="project" value="UniProtKB-ARBA"/>
</dbReference>
<keyword evidence="4" id="KW-1185">Reference proteome</keyword>
<accession>A0A0M4LFI8</accession>
<dbReference type="InterPro" id="IPR008775">
    <property type="entry name" value="Phytyl_CoA_dOase-like"/>
</dbReference>
<reference evidence="3 4" key="1">
    <citation type="journal article" date="2015" name="Genome Announc.">
        <title>Genome Sequence of 'Candidatus Thioglobus singularis' Strain PS1, a Mixotroph from the SUP05 Clade of Marine Gammaproteobacteria.</title>
        <authorList>
            <person name="Marshall K.T."/>
            <person name="Morris R.M."/>
        </authorList>
    </citation>
    <scope>NUCLEOTIDE SEQUENCE [LARGE SCALE GENOMIC DNA]</scope>
    <source>
        <strain evidence="3 4">PS1</strain>
    </source>
</reference>
<organism evidence="3 4">
    <name type="scientific">Candidatus Pseudothioglobus singularis PS1</name>
    <dbReference type="NCBI Taxonomy" id="1125411"/>
    <lineage>
        <taxon>Bacteria</taxon>
        <taxon>Pseudomonadati</taxon>
        <taxon>Pseudomonadota</taxon>
        <taxon>Gammaproteobacteria</taxon>
        <taxon>Candidatus Pseudothioglobaceae</taxon>
        <taxon>Candidatus Pseudothioglobus</taxon>
    </lineage>
</organism>
<sequence>MLTSTQISSYNKNGYLVVKDFLSDTQRKLLMERAEVLIDDFDPSSSHSIFTTNEQERSSDDYFLSSGDQIRFFFEEKAIDSKGNFTVPKQKSINKIGHAQHELDPIYKKVINSLDIPEIGKQLGIQKPRKLQSMHIFKQPNIGGEVGLHQDSTFLYTSPKSCIGFWVALEDANIENGCLQAITGGHTIPLKKRFKLAKSGGTEFEILDESPWPNTALDLLEVKAGTLIILHGQLPHYSAENTSNKSRQAFSIHLVDDNCHYAEDNWLQSSI</sequence>
<name>A0A0M4LFI8_9GAMM</name>
<dbReference type="GO" id="GO:0016706">
    <property type="term" value="F:2-oxoglutarate-dependent dioxygenase activity"/>
    <property type="evidence" value="ECO:0007669"/>
    <property type="project" value="UniProtKB-ARBA"/>
</dbReference>
<keyword evidence="2" id="KW-0408">Iron</keyword>
<dbReference type="RefSeq" id="WP_053820129.1">
    <property type="nucleotide sequence ID" value="NZ_CP006911.1"/>
</dbReference>
<dbReference type="Pfam" id="PF05721">
    <property type="entry name" value="PhyH"/>
    <property type="match status" value="1"/>
</dbReference>
<keyword evidence="1" id="KW-0479">Metal-binding</keyword>
<dbReference type="Proteomes" id="UP000068905">
    <property type="component" value="Chromosome"/>
</dbReference>
<keyword evidence="3" id="KW-0223">Dioxygenase</keyword>
<dbReference type="OrthoDB" id="9791262at2"/>
<evidence type="ECO:0000256" key="2">
    <source>
        <dbReference type="ARBA" id="ARBA00023004"/>
    </source>
</evidence>
<dbReference type="PANTHER" id="PTHR20883">
    <property type="entry name" value="PHYTANOYL-COA DIOXYGENASE DOMAIN CONTAINING 1"/>
    <property type="match status" value="1"/>
</dbReference>
<evidence type="ECO:0000256" key="1">
    <source>
        <dbReference type="ARBA" id="ARBA00022723"/>
    </source>
</evidence>
<dbReference type="STRING" id="1125411.W908_04680"/>
<evidence type="ECO:0000313" key="3">
    <source>
        <dbReference type="EMBL" id="ALE01918.1"/>
    </source>
</evidence>
<protein>
    <submittedName>
        <fullName evidence="3">Phytanoyl-CoA dioxygenase</fullName>
    </submittedName>
</protein>
<keyword evidence="3" id="KW-0560">Oxidoreductase</keyword>